<accession>T0KTY7</accession>
<organism evidence="1 2">
    <name type="scientific">Colletotrichum gloeosporioides (strain Cg-14)</name>
    <name type="common">Anthracnose fungus</name>
    <name type="synonym">Glomerella cingulata</name>
    <dbReference type="NCBI Taxonomy" id="1237896"/>
    <lineage>
        <taxon>Eukaryota</taxon>
        <taxon>Fungi</taxon>
        <taxon>Dikarya</taxon>
        <taxon>Ascomycota</taxon>
        <taxon>Pezizomycotina</taxon>
        <taxon>Sordariomycetes</taxon>
        <taxon>Hypocreomycetidae</taxon>
        <taxon>Glomerellales</taxon>
        <taxon>Glomerellaceae</taxon>
        <taxon>Colletotrichum</taxon>
        <taxon>Colletotrichum gloeosporioides species complex</taxon>
    </lineage>
</organism>
<evidence type="ECO:0000313" key="2">
    <source>
        <dbReference type="Proteomes" id="UP000015530"/>
    </source>
</evidence>
<dbReference type="HOGENOM" id="CLU_3319998_0_0_1"/>
<gene>
    <name evidence="1" type="ORF">CGLO_00714</name>
</gene>
<sequence>MPAAAATSPQKTGMVLRIRQPTYPYRAPESSRVVFGRRR</sequence>
<dbReference type="AlphaFoldDB" id="T0KTY7"/>
<dbReference type="EMBL" id="AMYD01000168">
    <property type="protein sequence ID" value="EQB58962.1"/>
    <property type="molecule type" value="Genomic_DNA"/>
</dbReference>
<dbReference type="Proteomes" id="UP000015530">
    <property type="component" value="Unassembled WGS sequence"/>
</dbReference>
<protein>
    <submittedName>
        <fullName evidence="1">Uncharacterized protein</fullName>
    </submittedName>
</protein>
<proteinExistence type="predicted"/>
<evidence type="ECO:0000313" key="1">
    <source>
        <dbReference type="EMBL" id="EQB58962.1"/>
    </source>
</evidence>
<comment type="caution">
    <text evidence="1">The sequence shown here is derived from an EMBL/GenBank/DDBJ whole genome shotgun (WGS) entry which is preliminary data.</text>
</comment>
<name>T0KTY7_COLGC</name>
<reference evidence="2" key="1">
    <citation type="journal article" date="2013" name="Mol. Plant Microbe Interact.">
        <title>Global aspects of pacC regulation of pathogenicity genes in Colletotrichum gloeosporioides as revealed by transcriptome analysis.</title>
        <authorList>
            <person name="Alkan N."/>
            <person name="Meng X."/>
            <person name="Friedlander G."/>
            <person name="Reuveni E."/>
            <person name="Sukno S."/>
            <person name="Sherman A."/>
            <person name="Thon M."/>
            <person name="Fluhr R."/>
            <person name="Prusky D."/>
        </authorList>
    </citation>
    <scope>NUCLEOTIDE SEQUENCE [LARGE SCALE GENOMIC DNA]</scope>
    <source>
        <strain evidence="2">Cg-14</strain>
    </source>
</reference>